<accession>A0A9K3HQ65</accession>
<gene>
    <name evidence="2" type="ORF">HanXRQr2_Chr11g0494001</name>
</gene>
<reference evidence="2" key="2">
    <citation type="submission" date="2020-06" db="EMBL/GenBank/DDBJ databases">
        <title>Helianthus annuus Genome sequencing and assembly Release 2.</title>
        <authorList>
            <person name="Gouzy J."/>
            <person name="Langlade N."/>
            <person name="Munos S."/>
        </authorList>
    </citation>
    <scope>NUCLEOTIDE SEQUENCE</scope>
    <source>
        <tissue evidence="2">Leaves</tissue>
    </source>
</reference>
<proteinExistence type="predicted"/>
<protein>
    <submittedName>
        <fullName evidence="2">Uncharacterized protein</fullName>
    </submittedName>
</protein>
<keyword evidence="3" id="KW-1185">Reference proteome</keyword>
<evidence type="ECO:0000256" key="1">
    <source>
        <dbReference type="SAM" id="MobiDB-lite"/>
    </source>
</evidence>
<feature type="region of interest" description="Disordered" evidence="1">
    <location>
        <begin position="29"/>
        <end position="49"/>
    </location>
</feature>
<dbReference type="Gramene" id="mRNA:HanXRQr2_Chr11g0494001">
    <property type="protein sequence ID" value="CDS:HanXRQr2_Chr11g0494001.1"/>
    <property type="gene ID" value="HanXRQr2_Chr11g0494001"/>
</dbReference>
<dbReference type="EMBL" id="MNCJ02000326">
    <property type="protein sequence ID" value="KAF5782281.1"/>
    <property type="molecule type" value="Genomic_DNA"/>
</dbReference>
<reference evidence="2" key="1">
    <citation type="journal article" date="2017" name="Nature">
        <title>The sunflower genome provides insights into oil metabolism, flowering and Asterid evolution.</title>
        <authorList>
            <person name="Badouin H."/>
            <person name="Gouzy J."/>
            <person name="Grassa C.J."/>
            <person name="Murat F."/>
            <person name="Staton S.E."/>
            <person name="Cottret L."/>
            <person name="Lelandais-Briere C."/>
            <person name="Owens G.L."/>
            <person name="Carrere S."/>
            <person name="Mayjonade B."/>
            <person name="Legrand L."/>
            <person name="Gill N."/>
            <person name="Kane N.C."/>
            <person name="Bowers J.E."/>
            <person name="Hubner S."/>
            <person name="Bellec A."/>
            <person name="Berard A."/>
            <person name="Berges H."/>
            <person name="Blanchet N."/>
            <person name="Boniface M.C."/>
            <person name="Brunel D."/>
            <person name="Catrice O."/>
            <person name="Chaidir N."/>
            <person name="Claudel C."/>
            <person name="Donnadieu C."/>
            <person name="Faraut T."/>
            <person name="Fievet G."/>
            <person name="Helmstetter N."/>
            <person name="King M."/>
            <person name="Knapp S.J."/>
            <person name="Lai Z."/>
            <person name="Le Paslier M.C."/>
            <person name="Lippi Y."/>
            <person name="Lorenzon L."/>
            <person name="Mandel J.R."/>
            <person name="Marage G."/>
            <person name="Marchand G."/>
            <person name="Marquand E."/>
            <person name="Bret-Mestries E."/>
            <person name="Morien E."/>
            <person name="Nambeesan S."/>
            <person name="Nguyen T."/>
            <person name="Pegot-Espagnet P."/>
            <person name="Pouilly N."/>
            <person name="Raftis F."/>
            <person name="Sallet E."/>
            <person name="Schiex T."/>
            <person name="Thomas J."/>
            <person name="Vandecasteele C."/>
            <person name="Vares D."/>
            <person name="Vear F."/>
            <person name="Vautrin S."/>
            <person name="Crespi M."/>
            <person name="Mangin B."/>
            <person name="Burke J.M."/>
            <person name="Salse J."/>
            <person name="Munos S."/>
            <person name="Vincourt P."/>
            <person name="Rieseberg L.H."/>
            <person name="Langlade N.B."/>
        </authorList>
    </citation>
    <scope>NUCLEOTIDE SEQUENCE</scope>
    <source>
        <tissue evidence="2">Leaves</tissue>
    </source>
</reference>
<comment type="caution">
    <text evidence="2">The sequence shown here is derived from an EMBL/GenBank/DDBJ whole genome shotgun (WGS) entry which is preliminary data.</text>
</comment>
<sequence>MGWWSIGKGKAFKKHLGLEGEGLGFKSHRRQGIKEIRRSKKKKITQFSS</sequence>
<name>A0A9K3HQ65_HELAN</name>
<evidence type="ECO:0000313" key="2">
    <source>
        <dbReference type="EMBL" id="KAF5782281.1"/>
    </source>
</evidence>
<organism evidence="2 3">
    <name type="scientific">Helianthus annuus</name>
    <name type="common">Common sunflower</name>
    <dbReference type="NCBI Taxonomy" id="4232"/>
    <lineage>
        <taxon>Eukaryota</taxon>
        <taxon>Viridiplantae</taxon>
        <taxon>Streptophyta</taxon>
        <taxon>Embryophyta</taxon>
        <taxon>Tracheophyta</taxon>
        <taxon>Spermatophyta</taxon>
        <taxon>Magnoliopsida</taxon>
        <taxon>eudicotyledons</taxon>
        <taxon>Gunneridae</taxon>
        <taxon>Pentapetalae</taxon>
        <taxon>asterids</taxon>
        <taxon>campanulids</taxon>
        <taxon>Asterales</taxon>
        <taxon>Asteraceae</taxon>
        <taxon>Asteroideae</taxon>
        <taxon>Heliantheae alliance</taxon>
        <taxon>Heliantheae</taxon>
        <taxon>Helianthus</taxon>
    </lineage>
</organism>
<evidence type="ECO:0000313" key="3">
    <source>
        <dbReference type="Proteomes" id="UP000215914"/>
    </source>
</evidence>
<dbReference type="Proteomes" id="UP000215914">
    <property type="component" value="Unassembled WGS sequence"/>
</dbReference>
<dbReference type="AlphaFoldDB" id="A0A9K3HQ65"/>